<dbReference type="InterPro" id="IPR013783">
    <property type="entry name" value="Ig-like_fold"/>
</dbReference>
<dbReference type="PROSITE" id="PS50297">
    <property type="entry name" value="ANK_REP_REGION"/>
    <property type="match status" value="2"/>
</dbReference>
<evidence type="ECO:0000256" key="4">
    <source>
        <dbReference type="SAM" id="Phobius"/>
    </source>
</evidence>
<dbReference type="RefSeq" id="XP_018288673.1">
    <property type="nucleotide sequence ID" value="XM_018439441.1"/>
</dbReference>
<dbReference type="Gene3D" id="1.25.40.20">
    <property type="entry name" value="Ankyrin repeat-containing domain"/>
    <property type="match status" value="1"/>
</dbReference>
<dbReference type="InterPro" id="IPR036770">
    <property type="entry name" value="Ankyrin_rpt-contain_sf"/>
</dbReference>
<dbReference type="PROSITE" id="PS00018">
    <property type="entry name" value="EF_HAND_1"/>
    <property type="match status" value="1"/>
</dbReference>
<keyword evidence="4" id="KW-0812">Transmembrane</keyword>
<evidence type="ECO:0000256" key="1">
    <source>
        <dbReference type="ARBA" id="ARBA00023043"/>
    </source>
</evidence>
<dbReference type="VEuPathDB" id="FungiDB:PHYBLDRAFT_187967"/>
<dbReference type="CDD" id="cd00102">
    <property type="entry name" value="IPT"/>
    <property type="match status" value="1"/>
</dbReference>
<keyword evidence="4" id="KW-0472">Membrane</keyword>
<feature type="region of interest" description="Disordered" evidence="3">
    <location>
        <begin position="65"/>
        <end position="107"/>
    </location>
</feature>
<feature type="compositionally biased region" description="Basic and acidic residues" evidence="3">
    <location>
        <begin position="319"/>
        <end position="334"/>
    </location>
</feature>
<dbReference type="Gene3D" id="2.60.40.10">
    <property type="entry name" value="Immunoglobulins"/>
    <property type="match status" value="1"/>
</dbReference>
<sequence>MQNVSPLLDMILPTDDASCDSPSGSSTSEPHDEAMNNSQPFIDQSFFYKLDQLSPDNPLFFMQQSENRPRQSEELDTPMDAPSPLSAQASVSMSSPQSMSTQGFMSAPSSIVEPLQPANSLPAESSQTFWSGFNNPCVSMITTVTPQLIVFLFLANYSPDQSSQPSPPPHAVSPIKYEPSLDTPFSQSPITRPLDMMKTPGMQIRVLGVPQTGAKSRVETQIKLCIQLVTDDGDKAQWWSHLKLPEHMVAKDKLKRQVMMANAQNGLKVDGANLPIKPERMLFLSARVICASDPSRKVVTCLGCIQRERKRSQRRKENKIKTDNEDDNRSMEDDKSLALEEQKVLLFNCSEIVDFSSGDTILPTRITCYCRHHNERLGFCIYFEMHDQTGKQVATGMSPPIMITDDHKSNKIKAGRKRPRTDVESHTPLISSGGYEMNSGVTAPNMLGPPRFRVPYGSYPNVQTLREQQFSLQPRPVDHVGMNHDVNHLANPNSNTMHRQQFDASSGPKIQPNSIVPSMATQTHPTPMVTENTVQQTVTPTPILNDRPQLQRLIPNEGPTYGGIEVTILGSGFRPGLTCLFGDAAASSTHYWSPNTLVCILPPAVEPGTVVVSFKEYPMVMDSQDVTLFTYFNENDRALMELALQVVGLKMTGKVEDARAIAMRIVQGGNQNQQSSSGTSNQDNQQNQNQNQNQNQTCLERHIIQVLEVMDIMEDVDSVDVSLTSGQGHTMLHLAAILNFSKLTRTLIELGCNVDTMDRNGNTALHYAAMFGHEDLAKILLDDGKADSGIVNQWNKRPMHLSKDNTMRLILHTYMPVDADEVSDSCGASVSSDMLGADVDTSFSDESSYDDDVISLDGDRVDRNEINQRWLQFYQSDSSASAQSELYEEGLRNRRRPTLNIQSIQYLEDDGDLHSPDEIMDAEAVHNNHIDTSSDTDDDGDMSKADLKSTWMQRTLSHLQQEKDKHLSYVTDNTFVQNIKNNMPAKPTELNLKTIADHVLQFPRPTEMIANMSVMFSQDQAKGSSTDEPEQTLAWYMALAYSIGAGSRSLPEQPIRPLDQKQPEMWQFDNKIANASSAQPSRPQPSSMGPEAIADQKRRDRRLFSLWVPLLCFAVIWLIFQFVSSHPGVIDFVVGISGFRHQYLRI</sequence>
<dbReference type="SUPFAM" id="SSF81296">
    <property type="entry name" value="E set domains"/>
    <property type="match status" value="1"/>
</dbReference>
<evidence type="ECO:0000256" key="2">
    <source>
        <dbReference type="PROSITE-ProRule" id="PRU00023"/>
    </source>
</evidence>
<dbReference type="InterPro" id="IPR002110">
    <property type="entry name" value="Ankyrin_rpt"/>
</dbReference>
<feature type="region of interest" description="Disordered" evidence="3">
    <location>
        <begin position="669"/>
        <end position="694"/>
    </location>
</feature>
<evidence type="ECO:0000256" key="3">
    <source>
        <dbReference type="SAM" id="MobiDB-lite"/>
    </source>
</evidence>
<dbReference type="Pfam" id="PF01833">
    <property type="entry name" value="TIG"/>
    <property type="match status" value="1"/>
</dbReference>
<dbReference type="SUPFAM" id="SSF48403">
    <property type="entry name" value="Ankyrin repeat"/>
    <property type="match status" value="1"/>
</dbReference>
<name>A0A162TXK6_PHYB8</name>
<dbReference type="InParanoid" id="A0A162TXK6"/>
<dbReference type="GO" id="GO:0006357">
    <property type="term" value="P:regulation of transcription by RNA polymerase II"/>
    <property type="evidence" value="ECO:0007669"/>
    <property type="project" value="TreeGrafter"/>
</dbReference>
<dbReference type="GO" id="GO:0003712">
    <property type="term" value="F:transcription coregulator activity"/>
    <property type="evidence" value="ECO:0007669"/>
    <property type="project" value="TreeGrafter"/>
</dbReference>
<keyword evidence="7" id="KW-1185">Reference proteome</keyword>
<dbReference type="Pfam" id="PF25603">
    <property type="entry name" value="SPT23_MGA2_DBD"/>
    <property type="match status" value="1"/>
</dbReference>
<dbReference type="InterPro" id="IPR002909">
    <property type="entry name" value="IPT_dom"/>
</dbReference>
<reference evidence="7" key="1">
    <citation type="submission" date="2015-06" db="EMBL/GenBank/DDBJ databases">
        <title>Expansion of signal transduction pathways in fungi by whole-genome duplication.</title>
        <authorList>
            <consortium name="DOE Joint Genome Institute"/>
            <person name="Corrochano L.M."/>
            <person name="Kuo A."/>
            <person name="Marcet-Houben M."/>
            <person name="Polaino S."/>
            <person name="Salamov A."/>
            <person name="Villalobos J.M."/>
            <person name="Alvarez M.I."/>
            <person name="Avalos J."/>
            <person name="Benito E.P."/>
            <person name="Benoit I."/>
            <person name="Burger G."/>
            <person name="Camino L.P."/>
            <person name="Canovas D."/>
            <person name="Cerda-Olmedo E."/>
            <person name="Cheng J.-F."/>
            <person name="Dominguez A."/>
            <person name="Elias M."/>
            <person name="Eslava A.P."/>
            <person name="Glaser F."/>
            <person name="Grimwood J."/>
            <person name="Gutierrez G."/>
            <person name="Heitman J."/>
            <person name="Henrissat B."/>
            <person name="Iturriaga E.A."/>
            <person name="Lang B.F."/>
            <person name="Lavin J.L."/>
            <person name="Lee S."/>
            <person name="Li W."/>
            <person name="Lindquist E."/>
            <person name="Lopez-Garcia S."/>
            <person name="Luque E.M."/>
            <person name="Marcos A.T."/>
            <person name="Martin J."/>
            <person name="McCluskey K."/>
            <person name="Medina H.R."/>
            <person name="Miralles-Duran A."/>
            <person name="Miyazaki A."/>
            <person name="Munoz-Torres E."/>
            <person name="Oguiza J.A."/>
            <person name="Ohm R."/>
            <person name="Olmedo M."/>
            <person name="Orejas M."/>
            <person name="Ortiz-Castellanos L."/>
            <person name="Pisabarro A.G."/>
            <person name="Rodriguez-Romero J."/>
            <person name="Ruiz-Herrera J."/>
            <person name="Ruiz-Vazquez R."/>
            <person name="Sanz C."/>
            <person name="Schackwitz W."/>
            <person name="Schmutz J."/>
            <person name="Shahriari M."/>
            <person name="Shelest E."/>
            <person name="Silva-Franco F."/>
            <person name="Soanes D."/>
            <person name="Syed K."/>
            <person name="Tagua V.G."/>
            <person name="Talbot N.J."/>
            <person name="Thon M."/>
            <person name="De vries R.P."/>
            <person name="Wiebenga A."/>
            <person name="Yadav J.S."/>
            <person name="Braun E.L."/>
            <person name="Baker S."/>
            <person name="Garre V."/>
            <person name="Horwitz B."/>
            <person name="Torres-Martinez S."/>
            <person name="Idnurm A."/>
            <person name="Herrera-Estrella A."/>
            <person name="Gabaldon T."/>
            <person name="Grigoriev I.V."/>
        </authorList>
    </citation>
    <scope>NUCLEOTIDE SEQUENCE [LARGE SCALE GENOMIC DNA]</scope>
    <source>
        <strain evidence="7">NRRL 1555(-)</strain>
    </source>
</reference>
<dbReference type="SMART" id="SM00248">
    <property type="entry name" value="ANK"/>
    <property type="match status" value="2"/>
</dbReference>
<gene>
    <name evidence="6" type="ORF">PHYBLDRAFT_187967</name>
</gene>
<dbReference type="EMBL" id="KV440988">
    <property type="protein sequence ID" value="OAD70633.1"/>
    <property type="molecule type" value="Genomic_DNA"/>
</dbReference>
<feature type="transmembrane region" description="Helical" evidence="4">
    <location>
        <begin position="1103"/>
        <end position="1123"/>
    </location>
</feature>
<dbReference type="GeneID" id="29000347"/>
<feature type="region of interest" description="Disordered" evidence="3">
    <location>
        <begin position="312"/>
        <end position="334"/>
    </location>
</feature>
<accession>A0A162TXK6</accession>
<keyword evidence="4" id="KW-1133">Transmembrane helix</keyword>
<evidence type="ECO:0000259" key="5">
    <source>
        <dbReference type="SMART" id="SM00429"/>
    </source>
</evidence>
<feature type="region of interest" description="Disordered" evidence="3">
    <location>
        <begin position="1"/>
        <end position="40"/>
    </location>
</feature>
<dbReference type="InterPro" id="IPR014756">
    <property type="entry name" value="Ig_E-set"/>
</dbReference>
<dbReference type="InterPro" id="IPR018247">
    <property type="entry name" value="EF_Hand_1_Ca_BS"/>
</dbReference>
<dbReference type="AlphaFoldDB" id="A0A162TXK6"/>
<dbReference type="Pfam" id="PF12796">
    <property type="entry name" value="Ank_2"/>
    <property type="match status" value="1"/>
</dbReference>
<keyword evidence="1 2" id="KW-0040">ANK repeat</keyword>
<dbReference type="SMART" id="SM00429">
    <property type="entry name" value="IPT"/>
    <property type="match status" value="1"/>
</dbReference>
<evidence type="ECO:0000313" key="6">
    <source>
        <dbReference type="EMBL" id="OAD70633.1"/>
    </source>
</evidence>
<dbReference type="GO" id="GO:0005634">
    <property type="term" value="C:nucleus"/>
    <property type="evidence" value="ECO:0007669"/>
    <property type="project" value="TreeGrafter"/>
</dbReference>
<evidence type="ECO:0000313" key="7">
    <source>
        <dbReference type="Proteomes" id="UP000077315"/>
    </source>
</evidence>
<dbReference type="PROSITE" id="PS50088">
    <property type="entry name" value="ANK_REPEAT"/>
    <property type="match status" value="2"/>
</dbReference>
<dbReference type="GO" id="GO:0003690">
    <property type="term" value="F:double-stranded DNA binding"/>
    <property type="evidence" value="ECO:0007669"/>
    <property type="project" value="TreeGrafter"/>
</dbReference>
<feature type="region of interest" description="Disordered" evidence="3">
    <location>
        <begin position="411"/>
        <end position="437"/>
    </location>
</feature>
<dbReference type="Proteomes" id="UP000077315">
    <property type="component" value="Unassembled WGS sequence"/>
</dbReference>
<dbReference type="FunCoup" id="A0A162TXK6">
    <property type="interactions" value="203"/>
</dbReference>
<protein>
    <recommendedName>
        <fullName evidence="5">IPT/TIG domain-containing protein</fullName>
    </recommendedName>
</protein>
<dbReference type="PANTHER" id="PTHR23335:SF1">
    <property type="entry name" value="CALMODULIN-BINDING TRANSCRIPTION ACTIVATOR, ISOFORM F"/>
    <property type="match status" value="1"/>
</dbReference>
<dbReference type="PANTHER" id="PTHR23335">
    <property type="entry name" value="CALMODULIN-BINDING TRANSCRIPTION ACTIVATOR CAMTA"/>
    <property type="match status" value="1"/>
</dbReference>
<dbReference type="OrthoDB" id="71307at2759"/>
<feature type="repeat" description="ANK" evidence="2">
    <location>
        <begin position="760"/>
        <end position="784"/>
    </location>
</feature>
<organism evidence="6 7">
    <name type="scientific">Phycomyces blakesleeanus (strain ATCC 8743b / DSM 1359 / FGSC 10004 / NBRC 33097 / NRRL 1555)</name>
    <dbReference type="NCBI Taxonomy" id="763407"/>
    <lineage>
        <taxon>Eukaryota</taxon>
        <taxon>Fungi</taxon>
        <taxon>Fungi incertae sedis</taxon>
        <taxon>Mucoromycota</taxon>
        <taxon>Mucoromycotina</taxon>
        <taxon>Mucoromycetes</taxon>
        <taxon>Mucorales</taxon>
        <taxon>Phycomycetaceae</taxon>
        <taxon>Phycomyces</taxon>
    </lineage>
</organism>
<dbReference type="STRING" id="763407.A0A162TXK6"/>
<feature type="compositionally biased region" description="Low complexity" evidence="3">
    <location>
        <begin position="83"/>
        <end position="100"/>
    </location>
</feature>
<feature type="repeat" description="ANK" evidence="2">
    <location>
        <begin position="727"/>
        <end position="759"/>
    </location>
</feature>
<proteinExistence type="predicted"/>
<dbReference type="InterPro" id="IPR057962">
    <property type="entry name" value="SPT23_MGA2_DBD"/>
</dbReference>
<feature type="domain" description="IPT/TIG" evidence="5">
    <location>
        <begin position="547"/>
        <end position="632"/>
    </location>
</feature>